<dbReference type="PROSITE" id="PS51081">
    <property type="entry name" value="ZF_SIAH"/>
    <property type="match status" value="2"/>
</dbReference>
<evidence type="ECO:0000256" key="4">
    <source>
        <dbReference type="ARBA" id="ARBA00012483"/>
    </source>
</evidence>
<dbReference type="Pfam" id="PF21362">
    <property type="entry name" value="Sina_RING"/>
    <property type="match status" value="2"/>
</dbReference>
<evidence type="ECO:0000313" key="15">
    <source>
        <dbReference type="Proteomes" id="UP000516314"/>
    </source>
</evidence>
<evidence type="ECO:0000256" key="5">
    <source>
        <dbReference type="ARBA" id="ARBA00022679"/>
    </source>
</evidence>
<feature type="domain" description="SIAH-type" evidence="13">
    <location>
        <begin position="161"/>
        <end position="219"/>
    </location>
</feature>
<dbReference type="InterPro" id="IPR013010">
    <property type="entry name" value="Znf_SIAH"/>
</dbReference>
<dbReference type="SUPFAM" id="SSF49599">
    <property type="entry name" value="TRAF domain-like"/>
    <property type="match status" value="2"/>
</dbReference>
<comment type="pathway">
    <text evidence="2">Protein modification; protein ubiquitination.</text>
</comment>
<dbReference type="EC" id="2.3.2.27" evidence="4"/>
<dbReference type="CDD" id="cd16571">
    <property type="entry name" value="RING-HC_SIAHs"/>
    <property type="match status" value="2"/>
</dbReference>
<dbReference type="GO" id="GO:0061630">
    <property type="term" value="F:ubiquitin protein ligase activity"/>
    <property type="evidence" value="ECO:0007669"/>
    <property type="project" value="UniProtKB-EC"/>
</dbReference>
<dbReference type="EMBL" id="LR881466">
    <property type="protein sequence ID" value="CAD5316464.1"/>
    <property type="molecule type" value="Genomic_DNA"/>
</dbReference>
<keyword evidence="8" id="KW-0833">Ubl conjugation pathway</keyword>
<dbReference type="PANTHER" id="PTHR46632">
    <property type="entry name" value="E3 UBIQUITIN-PROTEIN LIGASE SINA-LIKE 4"/>
    <property type="match status" value="1"/>
</dbReference>
<accession>A0A7G2E0I8</accession>
<dbReference type="Proteomes" id="UP000516314">
    <property type="component" value="Chromosome 1"/>
</dbReference>
<name>A0A7G2E0I8_ARATH</name>
<feature type="region of interest" description="Disordered" evidence="12">
    <location>
        <begin position="1"/>
        <end position="99"/>
    </location>
</feature>
<dbReference type="AlphaFoldDB" id="A0A7G2E0I8"/>
<keyword evidence="9" id="KW-0862">Zinc</keyword>
<feature type="compositionally biased region" description="Polar residues" evidence="12">
    <location>
        <begin position="85"/>
        <end position="99"/>
    </location>
</feature>
<feature type="domain" description="SIAH-type" evidence="13">
    <location>
        <begin position="495"/>
        <end position="554"/>
    </location>
</feature>
<evidence type="ECO:0000313" key="14">
    <source>
        <dbReference type="EMBL" id="CAD5316464.1"/>
    </source>
</evidence>
<dbReference type="GO" id="GO:0008270">
    <property type="term" value="F:zinc ion binding"/>
    <property type="evidence" value="ECO:0007669"/>
    <property type="project" value="UniProtKB-KW"/>
</dbReference>
<evidence type="ECO:0000256" key="9">
    <source>
        <dbReference type="ARBA" id="ARBA00022833"/>
    </source>
</evidence>
<reference evidence="14 15" key="1">
    <citation type="submission" date="2020-09" db="EMBL/GenBank/DDBJ databases">
        <authorList>
            <person name="Ashkenazy H."/>
        </authorList>
    </citation>
    <scope>NUCLEOTIDE SEQUENCE [LARGE SCALE GENOMIC DNA]</scope>
    <source>
        <strain evidence="15">cv. Cdm-0</strain>
    </source>
</reference>
<organism evidence="14 15">
    <name type="scientific">Arabidopsis thaliana</name>
    <name type="common">Mouse-ear cress</name>
    <dbReference type="NCBI Taxonomy" id="3702"/>
    <lineage>
        <taxon>Eukaryota</taxon>
        <taxon>Viridiplantae</taxon>
        <taxon>Streptophyta</taxon>
        <taxon>Embryophyta</taxon>
        <taxon>Tracheophyta</taxon>
        <taxon>Spermatophyta</taxon>
        <taxon>Magnoliopsida</taxon>
        <taxon>eudicotyledons</taxon>
        <taxon>Gunneridae</taxon>
        <taxon>Pentapetalae</taxon>
        <taxon>rosids</taxon>
        <taxon>malvids</taxon>
        <taxon>Brassicales</taxon>
        <taxon>Brassicaceae</taxon>
        <taxon>Camelineae</taxon>
        <taxon>Arabidopsis</taxon>
    </lineage>
</organism>
<keyword evidence="7 11" id="KW-0863">Zinc-finger</keyword>
<evidence type="ECO:0000256" key="11">
    <source>
        <dbReference type="PROSITE-ProRule" id="PRU00455"/>
    </source>
</evidence>
<dbReference type="UniPathway" id="UPA00143"/>
<feature type="compositionally biased region" description="Basic and acidic residues" evidence="12">
    <location>
        <begin position="8"/>
        <end position="17"/>
    </location>
</feature>
<dbReference type="InterPro" id="IPR049548">
    <property type="entry name" value="Sina-like_RING"/>
</dbReference>
<evidence type="ECO:0000256" key="7">
    <source>
        <dbReference type="ARBA" id="ARBA00022771"/>
    </source>
</evidence>
<comment type="catalytic activity">
    <reaction evidence="1">
        <text>S-ubiquitinyl-[E2 ubiquitin-conjugating enzyme]-L-cysteine + [acceptor protein]-L-lysine = [E2 ubiquitin-conjugating enzyme]-L-cysteine + N(6)-ubiquitinyl-[acceptor protein]-L-lysine.</text>
        <dbReference type="EC" id="2.3.2.27"/>
    </reaction>
</comment>
<evidence type="ECO:0000256" key="10">
    <source>
        <dbReference type="ARBA" id="ARBA00024004"/>
    </source>
</evidence>
<feature type="region of interest" description="Disordered" evidence="12">
    <location>
        <begin position="349"/>
        <end position="414"/>
    </location>
</feature>
<evidence type="ECO:0000256" key="3">
    <source>
        <dbReference type="ARBA" id="ARBA00009119"/>
    </source>
</evidence>
<proteinExistence type="inferred from homology"/>
<dbReference type="PANTHER" id="PTHR46632:SF30">
    <property type="entry name" value="E3 UBIQUITIN-PROTEIN LIGASE SINA-LIKE 4"/>
    <property type="match status" value="1"/>
</dbReference>
<comment type="similarity">
    <text evidence="3">Belongs to the SINA (Seven in absentia) family.</text>
</comment>
<evidence type="ECO:0000256" key="8">
    <source>
        <dbReference type="ARBA" id="ARBA00022786"/>
    </source>
</evidence>
<protein>
    <recommendedName>
        <fullName evidence="4">RING-type E3 ubiquitin transferase</fullName>
        <ecNumber evidence="4">2.3.2.27</ecNumber>
    </recommendedName>
</protein>
<evidence type="ECO:0000259" key="13">
    <source>
        <dbReference type="PROSITE" id="PS51081"/>
    </source>
</evidence>
<keyword evidence="5" id="KW-0808">Transferase</keyword>
<feature type="compositionally biased region" description="Basic residues" evidence="12">
    <location>
        <begin position="369"/>
        <end position="380"/>
    </location>
</feature>
<dbReference type="InterPro" id="IPR013083">
    <property type="entry name" value="Znf_RING/FYVE/PHD"/>
</dbReference>
<sequence length="685" mass="77339">MARSGGNDGHRAGDNRLSKRQRLPPSPDESEEELDPELFEEPSNLEGYEDGEFEEDEEEFEEEEEELEEEEDEEEEEEEEENVTTDEQSGSPKSSQSVKLQSSDVLDCPTCCEPLKRPIYQCSNGHLACSSCCQKLNKRCSFCRCNIGDIRCRAMEKVIEASIVPCPNAKHGCKETTTYCNQSSHEKVCVFTRCSCPVSNCNYVSSYSNLKSHACSTAHVWGEDDIHFQLVIDRPRIFNMNLGRKKTVVFKEEKEGDLIVVQAFKGLEGVYVTVNRIAHMAPGIRDLSCSLAKLNEYSTLRSGSLVKKIQKVREKMHLEDDLMWIPPKMLSEVDGRWIINPASCVISGREREGEGEMTKLGRRNDGGGKSHRSSTKRQRRTSVSVDDPSPGEEEEKTHVVLTDDSDSEEDDKPLGDVLRTCRKRRVSSPKSVTLPNSNVLECPNCFDPLKKPIFQCNNGHLACFLCCIKLKKRCSFCKLPIGDVRCRAMEKVIKAGLVSCSNAIYWCKQSTTYGNQLQSHEKVCVFAPCSCPIKDCNYIGFYKDLINHFRATHKVSPGDINSFVFDRPVIFGLDLDSSDKMVIFVEEKQGNLFVVQGFIGSHGVYATVSHIAPMVPEVRKFSCSLARLRPYSTLRLGLEVKNIQKLRSQEEQPQEDFLLIPSYMVIGDHMKMEISIGDKNDYTHI</sequence>
<dbReference type="Gene3D" id="3.30.40.10">
    <property type="entry name" value="Zinc/RING finger domain, C3HC4 (zinc finger)"/>
    <property type="match status" value="2"/>
</dbReference>
<dbReference type="InterPro" id="IPR044286">
    <property type="entry name" value="SINL_plant"/>
</dbReference>
<evidence type="ECO:0000256" key="6">
    <source>
        <dbReference type="ARBA" id="ARBA00022723"/>
    </source>
</evidence>
<dbReference type="Pfam" id="PF21361">
    <property type="entry name" value="Sina_ZnF"/>
    <property type="match status" value="1"/>
</dbReference>
<dbReference type="GO" id="GO:0016567">
    <property type="term" value="P:protein ubiquitination"/>
    <property type="evidence" value="ECO:0007669"/>
    <property type="project" value="UniProtKB-UniPathway"/>
</dbReference>
<evidence type="ECO:0000256" key="2">
    <source>
        <dbReference type="ARBA" id="ARBA00004906"/>
    </source>
</evidence>
<comment type="function">
    <text evidence="10">E3 ubiquitin-protein ligase that mediates ubiquitination and subsequent proteasomal degradation of target proteins. E3 ubiquitin ligases accept ubiquitin from an E2 ubiquitin-conjugating enzyme in the form of a thioester and then directly transfers the ubiquitin to targeted substrates. It probably triggers the ubiquitin-mediated degradation of different substrates.</text>
</comment>
<evidence type="ECO:0000256" key="12">
    <source>
        <dbReference type="SAM" id="MobiDB-lite"/>
    </source>
</evidence>
<gene>
    <name evidence="14" type="ORF">AT9943_LOCUS4788</name>
</gene>
<feature type="compositionally biased region" description="Acidic residues" evidence="12">
    <location>
        <begin position="28"/>
        <end position="40"/>
    </location>
</feature>
<keyword evidence="6" id="KW-0479">Metal-binding</keyword>
<feature type="compositionally biased region" description="Acidic residues" evidence="12">
    <location>
        <begin position="47"/>
        <end position="84"/>
    </location>
</feature>
<evidence type="ECO:0000256" key="1">
    <source>
        <dbReference type="ARBA" id="ARBA00000900"/>
    </source>
</evidence>
<feature type="compositionally biased region" description="Basic and acidic residues" evidence="12">
    <location>
        <begin position="349"/>
        <end position="368"/>
    </location>
</feature>